<keyword evidence="4" id="KW-0130">Cell adhesion</keyword>
<dbReference type="Pfam" id="PF08205">
    <property type="entry name" value="C2-set_2"/>
    <property type="match status" value="1"/>
</dbReference>
<dbReference type="AlphaFoldDB" id="A0A674JF69"/>
<dbReference type="Gene3D" id="2.60.40.10">
    <property type="entry name" value="Immunoglobulins"/>
    <property type="match status" value="3"/>
</dbReference>
<name>A0A674JF69_9SAUR</name>
<evidence type="ECO:0000256" key="9">
    <source>
        <dbReference type="SAM" id="MobiDB-lite"/>
    </source>
</evidence>
<dbReference type="GeneTree" id="ENSGT01150000286907"/>
<dbReference type="GO" id="GO:0030246">
    <property type="term" value="F:carbohydrate binding"/>
    <property type="evidence" value="ECO:0007669"/>
    <property type="project" value="UniProtKB-KW"/>
</dbReference>
<dbReference type="Proteomes" id="UP000472274">
    <property type="component" value="Unplaced"/>
</dbReference>
<evidence type="ECO:0000256" key="1">
    <source>
        <dbReference type="ARBA" id="ARBA00004479"/>
    </source>
</evidence>
<keyword evidence="7" id="KW-1015">Disulfide bond</keyword>
<feature type="domain" description="Ig-like" evidence="10">
    <location>
        <begin position="303"/>
        <end position="386"/>
    </location>
</feature>
<reference evidence="11" key="2">
    <citation type="submission" date="2025-09" db="UniProtKB">
        <authorList>
            <consortium name="Ensembl"/>
        </authorList>
    </citation>
    <scope>IDENTIFICATION</scope>
</reference>
<evidence type="ECO:0000313" key="12">
    <source>
        <dbReference type="Proteomes" id="UP000472274"/>
    </source>
</evidence>
<dbReference type="InterPro" id="IPR013783">
    <property type="entry name" value="Ig-like_fold"/>
</dbReference>
<dbReference type="InterPro" id="IPR013106">
    <property type="entry name" value="Ig_V-set"/>
</dbReference>
<keyword evidence="6" id="KW-0472">Membrane</keyword>
<reference evidence="11" key="1">
    <citation type="submission" date="2025-08" db="UniProtKB">
        <authorList>
            <consortium name="Ensembl"/>
        </authorList>
    </citation>
    <scope>IDENTIFICATION</scope>
</reference>
<dbReference type="PANTHER" id="PTHR12035:SF125">
    <property type="entry name" value="SIALIC ACID-BINDING IG-LIKE LECTIN 5"/>
    <property type="match status" value="1"/>
</dbReference>
<dbReference type="Pfam" id="PF07686">
    <property type="entry name" value="V-set"/>
    <property type="match status" value="1"/>
</dbReference>
<evidence type="ECO:0000313" key="11">
    <source>
        <dbReference type="Ensembl" id="ENSTMTP00000020486.1"/>
    </source>
</evidence>
<evidence type="ECO:0000256" key="3">
    <source>
        <dbReference type="ARBA" id="ARBA00022734"/>
    </source>
</evidence>
<comment type="similarity">
    <text evidence="8">Belongs to the immunoglobulin superfamily. SIGLEC (sialic acid binding Ig-like lectin) family.</text>
</comment>
<evidence type="ECO:0000256" key="6">
    <source>
        <dbReference type="ARBA" id="ARBA00023136"/>
    </source>
</evidence>
<keyword evidence="5" id="KW-1133">Transmembrane helix</keyword>
<evidence type="ECO:0000256" key="5">
    <source>
        <dbReference type="ARBA" id="ARBA00022989"/>
    </source>
</evidence>
<dbReference type="GO" id="GO:0005886">
    <property type="term" value="C:plasma membrane"/>
    <property type="evidence" value="ECO:0007669"/>
    <property type="project" value="TreeGrafter"/>
</dbReference>
<keyword evidence="3" id="KW-0430">Lectin</keyword>
<dbReference type="GO" id="GO:0007155">
    <property type="term" value="P:cell adhesion"/>
    <property type="evidence" value="ECO:0007669"/>
    <property type="project" value="UniProtKB-KW"/>
</dbReference>
<dbReference type="InterPro" id="IPR036179">
    <property type="entry name" value="Ig-like_dom_sf"/>
</dbReference>
<feature type="region of interest" description="Disordered" evidence="9">
    <location>
        <begin position="1"/>
        <end position="21"/>
    </location>
</feature>
<dbReference type="GO" id="GO:0033691">
    <property type="term" value="F:sialic acid binding"/>
    <property type="evidence" value="ECO:0007669"/>
    <property type="project" value="TreeGrafter"/>
</dbReference>
<dbReference type="Ensembl" id="ENSTMTT00000021204.1">
    <property type="protein sequence ID" value="ENSTMTP00000020486.1"/>
    <property type="gene ID" value="ENSTMTG00000014888.1"/>
</dbReference>
<feature type="domain" description="Ig-like" evidence="10">
    <location>
        <begin position="190"/>
        <end position="287"/>
    </location>
</feature>
<dbReference type="InterPro" id="IPR003599">
    <property type="entry name" value="Ig_sub"/>
</dbReference>
<comment type="subcellular location">
    <subcellularLocation>
        <location evidence="1">Membrane</location>
        <topology evidence="1">Single-pass type I membrane protein</topology>
    </subcellularLocation>
</comment>
<protein>
    <recommendedName>
        <fullName evidence="10">Ig-like domain-containing protein</fullName>
    </recommendedName>
</protein>
<keyword evidence="2" id="KW-0812">Transmembrane</keyword>
<dbReference type="SUPFAM" id="SSF48726">
    <property type="entry name" value="Immunoglobulin"/>
    <property type="match status" value="3"/>
</dbReference>
<evidence type="ECO:0000256" key="2">
    <source>
        <dbReference type="ARBA" id="ARBA00022692"/>
    </source>
</evidence>
<keyword evidence="12" id="KW-1185">Reference proteome</keyword>
<evidence type="ECO:0000256" key="8">
    <source>
        <dbReference type="ARBA" id="ARBA00038361"/>
    </source>
</evidence>
<organism evidence="11 12">
    <name type="scientific">Terrapene triunguis</name>
    <name type="common">Three-toed box turtle</name>
    <dbReference type="NCBI Taxonomy" id="2587831"/>
    <lineage>
        <taxon>Eukaryota</taxon>
        <taxon>Metazoa</taxon>
        <taxon>Chordata</taxon>
        <taxon>Craniata</taxon>
        <taxon>Vertebrata</taxon>
        <taxon>Euteleostomi</taxon>
        <taxon>Archelosauria</taxon>
        <taxon>Testudinata</taxon>
        <taxon>Testudines</taxon>
        <taxon>Cryptodira</taxon>
        <taxon>Durocryptodira</taxon>
        <taxon>Testudinoidea</taxon>
        <taxon>Emydidae</taxon>
        <taxon>Terrapene</taxon>
    </lineage>
</organism>
<evidence type="ECO:0000256" key="4">
    <source>
        <dbReference type="ARBA" id="ARBA00022889"/>
    </source>
</evidence>
<dbReference type="InterPro" id="IPR003598">
    <property type="entry name" value="Ig_sub2"/>
</dbReference>
<accession>A0A674JF69</accession>
<proteinExistence type="inferred from homology"/>
<feature type="region of interest" description="Disordered" evidence="9">
    <location>
        <begin position="633"/>
        <end position="666"/>
    </location>
</feature>
<dbReference type="PROSITE" id="PS50835">
    <property type="entry name" value="IG_LIKE"/>
    <property type="match status" value="3"/>
</dbReference>
<feature type="compositionally biased region" description="Pro residues" evidence="9">
    <location>
        <begin position="641"/>
        <end position="657"/>
    </location>
</feature>
<dbReference type="SMART" id="SM00408">
    <property type="entry name" value="IGc2"/>
    <property type="match status" value="2"/>
</dbReference>
<evidence type="ECO:0000256" key="7">
    <source>
        <dbReference type="ARBA" id="ARBA00023157"/>
    </source>
</evidence>
<dbReference type="InterPro" id="IPR013162">
    <property type="entry name" value="CD80_C2-set"/>
</dbReference>
<dbReference type="SMART" id="SM00409">
    <property type="entry name" value="IG"/>
    <property type="match status" value="3"/>
</dbReference>
<feature type="domain" description="Ig-like" evidence="10">
    <location>
        <begin position="57"/>
        <end position="182"/>
    </location>
</feature>
<dbReference type="PANTHER" id="PTHR12035">
    <property type="entry name" value="SIALIC ACID BINDING IMMUNOGLOBULIN-LIKE LECTIN"/>
    <property type="match status" value="1"/>
</dbReference>
<dbReference type="InterPro" id="IPR051036">
    <property type="entry name" value="SIGLEC"/>
</dbReference>
<sequence length="666" mass="71439">MGRALPPQHNAGEWDLPAQGPPSSPATLRVLILALLWRGKFRFHPSLSPAGSLSQQPEFTLMVPQSVSVQEGLCVLVPCTFTYPASYDTYGSWARLFRYWYKDTAFVGQNPPVASSNPSQRVSQQTKGRFRLAENPVRGDCSLQISDAQRTDAGRYFLRVEGDFSYNYRTRTDGTDLTLTISVPGLTEEPEIQISPARGPPGTLLAGEPVTVTCTAPGRCSGTPPQITWTRPFSNTAQDVSTRLAKGTSAHSSVLRFTPTPGDDGKELVCTVTYRPRWEPSTRRTVQLRGLSHPPAELTVRDPGTLVANGSQLIAQEGDSLRFLCSLASSPPAVLGWVRGGQAVEGARPPGENHLRLELPNVTAEDGGLYRCWAQNEERSAQGTFQLLIECEWGLPDTGFLSLTINLSLSPLLSPDSPRPGTGLNSSCQRQGPSVNCSCSLRSHPAPRLQWQVDGEPLAGNCSRGALQVSSWAQGDEAVSTLSWTGSGDRGPRIFCLGSNPHGSYAPLHFDFSPLQRGETLGLPSSVPSSEMGMGMGREPGFLGSLPSPGRRVGSGSWRQGSWEPGLLGSFPAMLRAVFFCRCGGAWQAAGRGGGLWAGGRCWLLPSRALCDQVSLMPPTLTPSCPPKIPLRSPALSPALFQPPHPPPSKNLPPTPLPGLSQSPAL</sequence>
<dbReference type="InterPro" id="IPR007110">
    <property type="entry name" value="Ig-like_dom"/>
</dbReference>
<evidence type="ECO:0000259" key="10">
    <source>
        <dbReference type="PROSITE" id="PS50835"/>
    </source>
</evidence>
<dbReference type="Pfam" id="PF13927">
    <property type="entry name" value="Ig_3"/>
    <property type="match status" value="1"/>
</dbReference>